<dbReference type="KEGG" id="mis:MICPUN_60771"/>
<dbReference type="Gene3D" id="3.40.630.30">
    <property type="match status" value="1"/>
</dbReference>
<dbReference type="PANTHER" id="PTHR43877">
    <property type="entry name" value="AMINOALKYLPHOSPHONATE N-ACETYLTRANSFERASE-RELATED-RELATED"/>
    <property type="match status" value="1"/>
</dbReference>
<dbReference type="GO" id="GO:0016747">
    <property type="term" value="F:acyltransferase activity, transferring groups other than amino-acyl groups"/>
    <property type="evidence" value="ECO:0007669"/>
    <property type="project" value="InterPro"/>
</dbReference>
<dbReference type="InterPro" id="IPR050832">
    <property type="entry name" value="Bact_Acetyltransf"/>
</dbReference>
<feature type="domain" description="N-acetyltransferase" evidence="3">
    <location>
        <begin position="1"/>
        <end position="89"/>
    </location>
</feature>
<keyword evidence="2" id="KW-0012">Acyltransferase</keyword>
<dbReference type="InterPro" id="IPR016181">
    <property type="entry name" value="Acyl_CoA_acyltransferase"/>
</dbReference>
<evidence type="ECO:0000313" key="4">
    <source>
        <dbReference type="EMBL" id="ACO69503.1"/>
    </source>
</evidence>
<proteinExistence type="predicted"/>
<dbReference type="PROSITE" id="PS51186">
    <property type="entry name" value="GNAT"/>
    <property type="match status" value="1"/>
</dbReference>
<accession>C1FG84</accession>
<keyword evidence="5" id="KW-1185">Reference proteome</keyword>
<protein>
    <recommendedName>
        <fullName evidence="3">N-acetyltransferase domain-containing protein</fullName>
    </recommendedName>
</protein>
<reference evidence="4 5" key="1">
    <citation type="journal article" date="2009" name="Science">
        <title>Green evolution and dynamic adaptations revealed by genomes of the marine picoeukaryotes Micromonas.</title>
        <authorList>
            <person name="Worden A.Z."/>
            <person name="Lee J.H."/>
            <person name="Mock T."/>
            <person name="Rouze P."/>
            <person name="Simmons M.P."/>
            <person name="Aerts A.L."/>
            <person name="Allen A.E."/>
            <person name="Cuvelier M.L."/>
            <person name="Derelle E."/>
            <person name="Everett M.V."/>
            <person name="Foulon E."/>
            <person name="Grimwood J."/>
            <person name="Gundlach H."/>
            <person name="Henrissat B."/>
            <person name="Napoli C."/>
            <person name="McDonald S.M."/>
            <person name="Parker M.S."/>
            <person name="Rombauts S."/>
            <person name="Salamov A."/>
            <person name="Von Dassow P."/>
            <person name="Badger J.H."/>
            <person name="Coutinho P.M."/>
            <person name="Demir E."/>
            <person name="Dubchak I."/>
            <person name="Gentemann C."/>
            <person name="Eikrem W."/>
            <person name="Gready J.E."/>
            <person name="John U."/>
            <person name="Lanier W."/>
            <person name="Lindquist E.A."/>
            <person name="Lucas S."/>
            <person name="Mayer K.F."/>
            <person name="Moreau H."/>
            <person name="Not F."/>
            <person name="Otillar R."/>
            <person name="Panaud O."/>
            <person name="Pangilinan J."/>
            <person name="Paulsen I."/>
            <person name="Piegu B."/>
            <person name="Poliakov A."/>
            <person name="Robbens S."/>
            <person name="Schmutz J."/>
            <person name="Toulza E."/>
            <person name="Wyss T."/>
            <person name="Zelensky A."/>
            <person name="Zhou K."/>
            <person name="Armbrust E.V."/>
            <person name="Bhattacharya D."/>
            <person name="Goodenough U.W."/>
            <person name="Van de Peer Y."/>
            <person name="Grigoriev I.V."/>
        </authorList>
    </citation>
    <scope>NUCLEOTIDE SEQUENCE [LARGE SCALE GENOMIC DNA]</scope>
    <source>
        <strain evidence="5">RCC299 / NOUM17</strain>
    </source>
</reference>
<gene>
    <name evidence="4" type="ORF">MICPUN_60771</name>
</gene>
<evidence type="ECO:0000313" key="5">
    <source>
        <dbReference type="Proteomes" id="UP000002009"/>
    </source>
</evidence>
<sequence>MAAEVTKVAVSPRARRGGFGRFMLWTAVNAAKANGASEVRLRVESTNEAAVKMYEQQGFVVDTGRGVDGVSFDFYGPTRHALNMVVNVEGDNWVLPRVLGP</sequence>
<evidence type="ECO:0000256" key="2">
    <source>
        <dbReference type="ARBA" id="ARBA00023315"/>
    </source>
</evidence>
<dbReference type="InParanoid" id="C1FG84"/>
<dbReference type="AlphaFoldDB" id="C1FG84"/>
<dbReference type="InterPro" id="IPR000182">
    <property type="entry name" value="GNAT_dom"/>
</dbReference>
<dbReference type="PANTHER" id="PTHR43877:SF2">
    <property type="entry name" value="AMINOALKYLPHOSPHONATE N-ACETYLTRANSFERASE-RELATED"/>
    <property type="match status" value="1"/>
</dbReference>
<keyword evidence="1" id="KW-0808">Transferase</keyword>
<dbReference type="SUPFAM" id="SSF55729">
    <property type="entry name" value="Acyl-CoA N-acyltransferases (Nat)"/>
    <property type="match status" value="1"/>
</dbReference>
<organism evidence="4 5">
    <name type="scientific">Micromonas commoda (strain RCC299 / NOUM17 / CCMP2709)</name>
    <name type="common">Picoplanktonic green alga</name>
    <dbReference type="NCBI Taxonomy" id="296587"/>
    <lineage>
        <taxon>Eukaryota</taxon>
        <taxon>Viridiplantae</taxon>
        <taxon>Chlorophyta</taxon>
        <taxon>Mamiellophyceae</taxon>
        <taxon>Mamiellales</taxon>
        <taxon>Mamiellaceae</taxon>
        <taxon>Micromonas</taxon>
    </lineage>
</organism>
<dbReference type="RefSeq" id="XP_002508245.1">
    <property type="nucleotide sequence ID" value="XM_002508199.1"/>
</dbReference>
<dbReference type="EMBL" id="CP001575">
    <property type="protein sequence ID" value="ACO69503.1"/>
    <property type="molecule type" value="Genomic_DNA"/>
</dbReference>
<dbReference type="CDD" id="cd04301">
    <property type="entry name" value="NAT_SF"/>
    <property type="match status" value="1"/>
</dbReference>
<dbReference type="Proteomes" id="UP000002009">
    <property type="component" value="Chromosome 8"/>
</dbReference>
<dbReference type="STRING" id="296587.C1FG84"/>
<evidence type="ECO:0000259" key="3">
    <source>
        <dbReference type="PROSITE" id="PS51186"/>
    </source>
</evidence>
<evidence type="ECO:0000256" key="1">
    <source>
        <dbReference type="ARBA" id="ARBA00022679"/>
    </source>
</evidence>
<name>C1FG84_MICCC</name>
<dbReference type="GeneID" id="8245589"/>
<dbReference type="Pfam" id="PF00583">
    <property type="entry name" value="Acetyltransf_1"/>
    <property type="match status" value="1"/>
</dbReference>